<dbReference type="InterPro" id="IPR048020">
    <property type="entry name" value="Transpos_IS3"/>
</dbReference>
<accession>A0A3G9IET0</accession>
<protein>
    <submittedName>
        <fullName evidence="4">Transposase</fullName>
    </submittedName>
</protein>
<dbReference type="EMBL" id="AP019307">
    <property type="protein sequence ID" value="BBH18549.1"/>
    <property type="molecule type" value="Genomic_DNA"/>
</dbReference>
<organism evidence="4 6">
    <name type="scientific">Nocardioides baekrokdamisoli</name>
    <dbReference type="NCBI Taxonomy" id="1804624"/>
    <lineage>
        <taxon>Bacteria</taxon>
        <taxon>Bacillati</taxon>
        <taxon>Actinomycetota</taxon>
        <taxon>Actinomycetes</taxon>
        <taxon>Propionibacteriales</taxon>
        <taxon>Nocardioidaceae</taxon>
        <taxon>Nocardioides</taxon>
    </lineage>
</organism>
<feature type="compositionally biased region" description="Acidic residues" evidence="2">
    <location>
        <begin position="273"/>
        <end position="282"/>
    </location>
</feature>
<evidence type="ECO:0000313" key="5">
    <source>
        <dbReference type="EMBL" id="BBH18549.1"/>
    </source>
</evidence>
<dbReference type="GO" id="GO:0003676">
    <property type="term" value="F:nucleic acid binding"/>
    <property type="evidence" value="ECO:0007669"/>
    <property type="project" value="InterPro"/>
</dbReference>
<reference evidence="4 6" key="1">
    <citation type="submission" date="2018-11" db="EMBL/GenBank/DDBJ databases">
        <title>Complete genome sequence of Nocardioides baekrokdamisoli strain KCTC 39748.</title>
        <authorList>
            <person name="Kang S.W."/>
            <person name="Lee K.C."/>
            <person name="Kim K.K."/>
            <person name="Kim J.S."/>
            <person name="Kim D.S."/>
            <person name="Ko S.H."/>
            <person name="Yang S.H."/>
            <person name="Shin Y.K."/>
            <person name="Lee J.S."/>
        </authorList>
    </citation>
    <scope>NUCLEOTIDE SEQUENCE [LARGE SCALE GENOMIC DNA]</scope>
    <source>
        <strain evidence="4 6">KCTC 39748</strain>
    </source>
</reference>
<dbReference type="PANTHER" id="PTHR47515:SF2">
    <property type="entry name" value="INTEGRASE CORE DOMAIN PROTEIN"/>
    <property type="match status" value="1"/>
</dbReference>
<dbReference type="Pfam" id="PF13683">
    <property type="entry name" value="rve_3"/>
    <property type="match status" value="1"/>
</dbReference>
<evidence type="ECO:0000313" key="4">
    <source>
        <dbReference type="EMBL" id="BBH17427.1"/>
    </source>
</evidence>
<feature type="domain" description="Integrase catalytic" evidence="3">
    <location>
        <begin position="106"/>
        <end position="270"/>
    </location>
</feature>
<sequence>MAMLTRKHKVSERRACRLVGQNRSSNRYVAVPSDFEVKLVARMTKLAARHPKWGYRMIHLILVEEGWEVNRKRIERLWRQEGLQVPPSRAKDAGQKALGADENSLWKLPPLRRNHIWSYDFVTRRTDDGRAVRVLNVIDEFTRVALGSWVARSIGAMHVQEHLEALFEVHGKPSLIRADNGREFVADSLREWLTEQGVRAVFVAKASPQQNGYIERFNGSMSREVFGHEIYHSVLEVRHVVNEWTEVYNTRRPHRGLGGKTPAAYAKMHPDTEDPEEDGGCP</sequence>
<evidence type="ECO:0000313" key="6">
    <source>
        <dbReference type="Proteomes" id="UP000271573"/>
    </source>
</evidence>
<dbReference type="InterPro" id="IPR012337">
    <property type="entry name" value="RNaseH-like_sf"/>
</dbReference>
<evidence type="ECO:0000256" key="2">
    <source>
        <dbReference type="SAM" id="MobiDB-lite"/>
    </source>
</evidence>
<keyword evidence="6" id="KW-1185">Reference proteome</keyword>
<dbReference type="GO" id="GO:0015074">
    <property type="term" value="P:DNA integration"/>
    <property type="evidence" value="ECO:0007669"/>
    <property type="project" value="InterPro"/>
</dbReference>
<evidence type="ECO:0000259" key="3">
    <source>
        <dbReference type="PROSITE" id="PS50994"/>
    </source>
</evidence>
<dbReference type="InterPro" id="IPR025948">
    <property type="entry name" value="HTH-like_dom"/>
</dbReference>
<dbReference type="Gene3D" id="3.30.420.10">
    <property type="entry name" value="Ribonuclease H-like superfamily/Ribonuclease H"/>
    <property type="match status" value="1"/>
</dbReference>
<dbReference type="AlphaFoldDB" id="A0A3G9IET0"/>
<dbReference type="PROSITE" id="PS50994">
    <property type="entry name" value="INTEGRASE"/>
    <property type="match status" value="1"/>
</dbReference>
<dbReference type="Pfam" id="PF13276">
    <property type="entry name" value="HTH_21"/>
    <property type="match status" value="1"/>
</dbReference>
<dbReference type="KEGG" id="nbe:Back2_17140"/>
<dbReference type="EMBL" id="AP019307">
    <property type="protein sequence ID" value="BBH17427.1"/>
    <property type="molecule type" value="Genomic_DNA"/>
</dbReference>
<name>A0A3G9IET0_9ACTN</name>
<dbReference type="NCBIfam" id="NF033516">
    <property type="entry name" value="transpos_IS3"/>
    <property type="match status" value="1"/>
</dbReference>
<dbReference type="PANTHER" id="PTHR47515">
    <property type="entry name" value="LOW CALCIUM RESPONSE LOCUS PROTEIN T"/>
    <property type="match status" value="1"/>
</dbReference>
<evidence type="ECO:0000256" key="1">
    <source>
        <dbReference type="ARBA" id="ARBA00002286"/>
    </source>
</evidence>
<dbReference type="Proteomes" id="UP000271573">
    <property type="component" value="Chromosome"/>
</dbReference>
<dbReference type="InterPro" id="IPR036397">
    <property type="entry name" value="RNaseH_sf"/>
</dbReference>
<gene>
    <name evidence="4" type="ORF">Back2_17140</name>
    <name evidence="5" type="ORF">Back2_28360</name>
</gene>
<proteinExistence type="predicted"/>
<feature type="region of interest" description="Disordered" evidence="2">
    <location>
        <begin position="255"/>
        <end position="282"/>
    </location>
</feature>
<comment type="function">
    <text evidence="1">Involved in the transposition of the insertion sequence.</text>
</comment>
<dbReference type="InterPro" id="IPR001584">
    <property type="entry name" value="Integrase_cat-core"/>
</dbReference>
<dbReference type="SUPFAM" id="SSF53098">
    <property type="entry name" value="Ribonuclease H-like"/>
    <property type="match status" value="1"/>
</dbReference>
<dbReference type="KEGG" id="nbe:Back2_28360"/>